<feature type="region of interest" description="Disordered" evidence="3">
    <location>
        <begin position="49"/>
        <end position="100"/>
    </location>
</feature>
<dbReference type="Proteomes" id="UP001174694">
    <property type="component" value="Unassembled WGS sequence"/>
</dbReference>
<dbReference type="AlphaFoldDB" id="A0AA38RN34"/>
<dbReference type="EMBL" id="JANBVO010000036">
    <property type="protein sequence ID" value="KAJ9137066.1"/>
    <property type="molecule type" value="Genomic_DNA"/>
</dbReference>
<dbReference type="Pfam" id="PF01722">
    <property type="entry name" value="BolA"/>
    <property type="match status" value="1"/>
</dbReference>
<keyword evidence="5" id="KW-1185">Reference proteome</keyword>
<protein>
    <recommendedName>
        <fullName evidence="6">Bola-like protein</fullName>
    </recommendedName>
</protein>
<gene>
    <name evidence="4" type="ORF">NKR23_g9330</name>
</gene>
<dbReference type="InterPro" id="IPR052275">
    <property type="entry name" value="Mt_Fe-S_assembly_factor"/>
</dbReference>
<feature type="compositionally biased region" description="Low complexity" evidence="3">
    <location>
        <begin position="67"/>
        <end position="98"/>
    </location>
</feature>
<dbReference type="PANTHER" id="PTHR46188:SF1">
    <property type="entry name" value="BOLA-LIKE PROTEIN 3"/>
    <property type="match status" value="1"/>
</dbReference>
<evidence type="ECO:0000256" key="3">
    <source>
        <dbReference type="SAM" id="MobiDB-lite"/>
    </source>
</evidence>
<reference evidence="4" key="1">
    <citation type="submission" date="2022-07" db="EMBL/GenBank/DDBJ databases">
        <title>Fungi with potential for degradation of polypropylene.</title>
        <authorList>
            <person name="Gostincar C."/>
        </authorList>
    </citation>
    <scope>NUCLEOTIDE SEQUENCE</scope>
    <source>
        <strain evidence="4">EXF-13308</strain>
    </source>
</reference>
<evidence type="ECO:0000256" key="2">
    <source>
        <dbReference type="RuleBase" id="RU003860"/>
    </source>
</evidence>
<dbReference type="PANTHER" id="PTHR46188">
    <property type="entry name" value="BOLA-LIKE PROTEIN 3"/>
    <property type="match status" value="1"/>
</dbReference>
<proteinExistence type="inferred from homology"/>
<dbReference type="GO" id="GO:0005759">
    <property type="term" value="C:mitochondrial matrix"/>
    <property type="evidence" value="ECO:0007669"/>
    <property type="project" value="TreeGrafter"/>
</dbReference>
<dbReference type="SUPFAM" id="SSF82657">
    <property type="entry name" value="BolA-like"/>
    <property type="match status" value="1"/>
</dbReference>
<dbReference type="InterPro" id="IPR002634">
    <property type="entry name" value="BolA"/>
</dbReference>
<name>A0AA38RN34_9PEZI</name>
<comment type="similarity">
    <text evidence="1 2">Belongs to the BolA/IbaG family.</text>
</comment>
<evidence type="ECO:0008006" key="6">
    <source>
        <dbReference type="Google" id="ProtNLM"/>
    </source>
</evidence>
<dbReference type="InterPro" id="IPR036065">
    <property type="entry name" value="BolA-like_sf"/>
</dbReference>
<evidence type="ECO:0000313" key="5">
    <source>
        <dbReference type="Proteomes" id="UP001174694"/>
    </source>
</evidence>
<organism evidence="4 5">
    <name type="scientific">Pleurostoma richardsiae</name>
    <dbReference type="NCBI Taxonomy" id="41990"/>
    <lineage>
        <taxon>Eukaryota</taxon>
        <taxon>Fungi</taxon>
        <taxon>Dikarya</taxon>
        <taxon>Ascomycota</taxon>
        <taxon>Pezizomycotina</taxon>
        <taxon>Sordariomycetes</taxon>
        <taxon>Sordariomycetidae</taxon>
        <taxon>Calosphaeriales</taxon>
        <taxon>Pleurostomataceae</taxon>
        <taxon>Pleurostoma</taxon>
    </lineage>
</organism>
<comment type="caution">
    <text evidence="4">The sequence shown here is derived from an EMBL/GenBank/DDBJ whole genome shotgun (WGS) entry which is preliminary data.</text>
</comment>
<evidence type="ECO:0000313" key="4">
    <source>
        <dbReference type="EMBL" id="KAJ9137066.1"/>
    </source>
</evidence>
<dbReference type="Gene3D" id="3.30.300.90">
    <property type="entry name" value="BolA-like"/>
    <property type="match status" value="1"/>
</dbReference>
<sequence>MLRRACPQPRAVSLLDATAAAASCRRLINPPPQHRALCSASRASTVSSSKPILSAIRTSGHSRRSSRSVASPFRRAYSAASSEASSAPSSELPPSALPEKPDYLDDAESEIWDRLTREFSPAHLLVQDISGGCGSMYGIEISSDRFRGVNMLKQQRMVNAVLGDLMKGWHGVQLKTRVP</sequence>
<accession>A0AA38RN34</accession>
<evidence type="ECO:0000256" key="1">
    <source>
        <dbReference type="ARBA" id="ARBA00005578"/>
    </source>
</evidence>